<proteinExistence type="predicted"/>
<sequence length="125" mass="13870">MRITFMANRFYGLWLVKAHFENIAPPSILNHTPCEITAEELLDRLQQYTDLNTRICEQQQISEASSGQMINSRYVQILSTGADTADGDTITTPETVSAEAAEENGSFYGEATGSRCALIFRETSV</sequence>
<protein>
    <submittedName>
        <fullName evidence="1">Uncharacterized protein</fullName>
    </submittedName>
</protein>
<reference evidence="1 2" key="1">
    <citation type="journal article" date="2017" name="G3 (Bethesda)">
        <title>The Physical Genome Mapping of Anopheles albimanus Corrected Scaffold Misassemblies and Identified Interarm Rearrangements in Genus Anopheles.</title>
        <authorList>
            <person name="Artemov G.N."/>
            <person name="Peery A.N."/>
            <person name="Jiang X."/>
            <person name="Tu Z."/>
            <person name="Stegniy V.N."/>
            <person name="Sharakhova M.V."/>
            <person name="Sharakhov I.V."/>
        </authorList>
    </citation>
    <scope>NUCLEOTIDE SEQUENCE [LARGE SCALE GENOMIC DNA]</scope>
    <source>
        <strain evidence="1 2">ALBI9_A</strain>
    </source>
</reference>
<evidence type="ECO:0000313" key="1">
    <source>
        <dbReference type="EnsemblMetazoa" id="AALB006871-PA"/>
    </source>
</evidence>
<dbReference type="EnsemblMetazoa" id="AALB006871-RA">
    <property type="protein sequence ID" value="AALB006871-PA"/>
    <property type="gene ID" value="AALB006871"/>
</dbReference>
<organism evidence="1 2">
    <name type="scientific">Anopheles albimanus</name>
    <name type="common">New world malaria mosquito</name>
    <dbReference type="NCBI Taxonomy" id="7167"/>
    <lineage>
        <taxon>Eukaryota</taxon>
        <taxon>Metazoa</taxon>
        <taxon>Ecdysozoa</taxon>
        <taxon>Arthropoda</taxon>
        <taxon>Hexapoda</taxon>
        <taxon>Insecta</taxon>
        <taxon>Pterygota</taxon>
        <taxon>Neoptera</taxon>
        <taxon>Endopterygota</taxon>
        <taxon>Diptera</taxon>
        <taxon>Nematocera</taxon>
        <taxon>Culicoidea</taxon>
        <taxon>Culicidae</taxon>
        <taxon>Anophelinae</taxon>
        <taxon>Anopheles</taxon>
    </lineage>
</organism>
<dbReference type="STRING" id="7167.A0A182FK26"/>
<dbReference type="AlphaFoldDB" id="A0A182FK26"/>
<keyword evidence="2" id="KW-1185">Reference proteome</keyword>
<accession>A0A182FK26</accession>
<dbReference type="VEuPathDB" id="VectorBase:AALB20_027833"/>
<dbReference type="VEuPathDB" id="VectorBase:AALB006871"/>
<reference evidence="1" key="2">
    <citation type="submission" date="2022-08" db="UniProtKB">
        <authorList>
            <consortium name="EnsemblMetazoa"/>
        </authorList>
    </citation>
    <scope>IDENTIFICATION</scope>
    <source>
        <strain evidence="1">STECLA/ALBI9_A</strain>
    </source>
</reference>
<evidence type="ECO:0000313" key="2">
    <source>
        <dbReference type="Proteomes" id="UP000069272"/>
    </source>
</evidence>
<name>A0A182FK26_ANOAL</name>
<dbReference type="Proteomes" id="UP000069272">
    <property type="component" value="Chromosome X"/>
</dbReference>